<dbReference type="Gene3D" id="2.60.40.4270">
    <property type="entry name" value="Listeria-Bacteroides repeat domain"/>
    <property type="match status" value="1"/>
</dbReference>
<evidence type="ECO:0000256" key="1">
    <source>
        <dbReference type="ARBA" id="ARBA00004196"/>
    </source>
</evidence>
<dbReference type="EMBL" id="FQZP01000001">
    <property type="protein sequence ID" value="SHI37758.1"/>
    <property type="molecule type" value="Genomic_DNA"/>
</dbReference>
<dbReference type="Proteomes" id="UP000324781">
    <property type="component" value="Unassembled WGS sequence"/>
</dbReference>
<feature type="region of interest" description="Disordered" evidence="2">
    <location>
        <begin position="125"/>
        <end position="150"/>
    </location>
</feature>
<organism evidence="3 4">
    <name type="scientific">Thermoclostridium caenicola</name>
    <dbReference type="NCBI Taxonomy" id="659425"/>
    <lineage>
        <taxon>Bacteria</taxon>
        <taxon>Bacillati</taxon>
        <taxon>Bacillota</taxon>
        <taxon>Clostridia</taxon>
        <taxon>Eubacteriales</taxon>
        <taxon>Oscillospiraceae</taxon>
        <taxon>Thermoclostridium</taxon>
    </lineage>
</organism>
<name>A0A1M6AN47_9FIRM</name>
<dbReference type="Pfam" id="PF09479">
    <property type="entry name" value="Flg_new"/>
    <property type="match status" value="1"/>
</dbReference>
<accession>A0A1M6AN47</accession>
<keyword evidence="4" id="KW-1185">Reference proteome</keyword>
<dbReference type="NCBIfam" id="TIGR02543">
    <property type="entry name" value="List_Bact_rpt"/>
    <property type="match status" value="1"/>
</dbReference>
<sequence>MSIGPIANDDKARITLSPLTELPGSVVIEVTAEDGMTKRAYTLYFARTTYTVTFNSNSGNAGTSPISITVPEGRSIGHLPQPPERPGYTFMGWNTQANGRGTPFTESTPVTSDITVYAQWKANASGGSSGGGSSGSSSSGGSASGGSGIQTTVSGDAASVTFMVPKAAFEKSENGSIGPLTLSSPVASITFDGQQC</sequence>
<reference evidence="3 4" key="1">
    <citation type="submission" date="2016-11" db="EMBL/GenBank/DDBJ databases">
        <authorList>
            <person name="Varghese N."/>
            <person name="Submissions S."/>
        </authorList>
    </citation>
    <scope>NUCLEOTIDE SEQUENCE [LARGE SCALE GENOMIC DNA]</scope>
    <source>
        <strain evidence="3 4">DSM 19027</strain>
    </source>
</reference>
<proteinExistence type="predicted"/>
<evidence type="ECO:0000256" key="2">
    <source>
        <dbReference type="SAM" id="MobiDB-lite"/>
    </source>
</evidence>
<dbReference type="GO" id="GO:0030313">
    <property type="term" value="C:cell envelope"/>
    <property type="evidence" value="ECO:0007669"/>
    <property type="project" value="UniProtKB-SubCell"/>
</dbReference>
<dbReference type="AlphaFoldDB" id="A0A1M6AN47"/>
<dbReference type="InterPro" id="IPR013378">
    <property type="entry name" value="InlB-like_B-rpt"/>
</dbReference>
<evidence type="ECO:0000313" key="3">
    <source>
        <dbReference type="EMBL" id="SHI37758.1"/>
    </source>
</evidence>
<dbReference type="InterPro" id="IPR042229">
    <property type="entry name" value="Listeria/Bacterioides_rpt_sf"/>
</dbReference>
<protein>
    <submittedName>
        <fullName evidence="3">Listeria/Bacterioides repeat-containing protein</fullName>
    </submittedName>
</protein>
<gene>
    <name evidence="3" type="ORF">SAMN05444373_100196</name>
</gene>
<evidence type="ECO:0000313" key="4">
    <source>
        <dbReference type="Proteomes" id="UP000324781"/>
    </source>
</evidence>
<comment type="subcellular location">
    <subcellularLocation>
        <location evidence="1">Cell envelope</location>
    </subcellularLocation>
</comment>